<dbReference type="AlphaFoldDB" id="A0A3P6GV73"/>
<organism evidence="1">
    <name type="scientific">Brassica oleracea</name>
    <name type="common">Wild cabbage</name>
    <dbReference type="NCBI Taxonomy" id="3712"/>
    <lineage>
        <taxon>Eukaryota</taxon>
        <taxon>Viridiplantae</taxon>
        <taxon>Streptophyta</taxon>
        <taxon>Embryophyta</taxon>
        <taxon>Tracheophyta</taxon>
        <taxon>Spermatophyta</taxon>
        <taxon>Magnoliopsida</taxon>
        <taxon>eudicotyledons</taxon>
        <taxon>Gunneridae</taxon>
        <taxon>Pentapetalae</taxon>
        <taxon>rosids</taxon>
        <taxon>malvids</taxon>
        <taxon>Brassicales</taxon>
        <taxon>Brassicaceae</taxon>
        <taxon>Brassiceae</taxon>
        <taxon>Brassica</taxon>
    </lineage>
</organism>
<protein>
    <submittedName>
        <fullName evidence="1">Uncharacterized protein</fullName>
    </submittedName>
</protein>
<reference evidence="1" key="1">
    <citation type="submission" date="2018-11" db="EMBL/GenBank/DDBJ databases">
        <authorList>
            <consortium name="Genoscope - CEA"/>
            <person name="William W."/>
        </authorList>
    </citation>
    <scope>NUCLEOTIDE SEQUENCE</scope>
</reference>
<name>A0A3P6GV73_BRAOL</name>
<proteinExistence type="predicted"/>
<dbReference type="EMBL" id="LR031880">
    <property type="protein sequence ID" value="VDD59902.1"/>
    <property type="molecule type" value="Genomic_DNA"/>
</dbReference>
<sequence length="33" mass="3877">MPETKEIQLTLGLTRSLELWNLQNVLLIQRLVI</sequence>
<accession>A0A3P6GV73</accession>
<evidence type="ECO:0000313" key="1">
    <source>
        <dbReference type="EMBL" id="VDD59902.1"/>
    </source>
</evidence>
<gene>
    <name evidence="1" type="ORF">BOLC6T35355H</name>
</gene>